<organism evidence="17 18">
    <name type="scientific">Bacillus spongiae</name>
    <dbReference type="NCBI Taxonomy" id="2683610"/>
    <lineage>
        <taxon>Bacteria</taxon>
        <taxon>Bacillati</taxon>
        <taxon>Bacillota</taxon>
        <taxon>Bacilli</taxon>
        <taxon>Bacillales</taxon>
        <taxon>Bacillaceae</taxon>
        <taxon>Bacillus</taxon>
    </lineage>
</organism>
<dbReference type="SMART" id="SM00388">
    <property type="entry name" value="HisKA"/>
    <property type="match status" value="1"/>
</dbReference>
<dbReference type="CDD" id="cd00082">
    <property type="entry name" value="HisKA"/>
    <property type="match status" value="1"/>
</dbReference>
<sequence length="459" mass="52972">MRKIFRSLLAKYMFIILMALSLVQLTYILIAVFVSEVTKDTEDKSQSQGYEGFEEVEEKWHQEAKDIQNVTVQTVDQHFYEWTQQYADASMFWVGEDGKLLTTVNLKDQLPSEWTPAFTTKFIKERYGGDPFTIIAFLGENETNGFIVLEVPRSTFNPPLRDVYDNYGSILFIGVILIIFLFITASFLFFRGIRKRLVKLQDAMELRDVDNLPIQINVKKQDEIGQLEQTFNQMVFELRESKQREQKEEQLRRELIANLSHDLRTPLTKVRAQTYSIAKEDLSADGKRAIKALEASVVNIDSLIENLMSYSLLMASKYKCDRKAIDVVRFVRKSLASWYPVFEKAGFEIDIELNVFKETKWLVDPIWLGRILDNLFQNVVRHARSGQYIGVKTESKDNIDSLIIIDRGKGMNDESNEKGAGIGLSIVDMMVKGMDLDWDIESSEQGTTITIKKYNERCS</sequence>
<feature type="transmembrane region" description="Helical" evidence="14">
    <location>
        <begin position="167"/>
        <end position="190"/>
    </location>
</feature>
<evidence type="ECO:0000259" key="16">
    <source>
        <dbReference type="PROSITE" id="PS50885"/>
    </source>
</evidence>
<keyword evidence="6" id="KW-0808">Transferase</keyword>
<dbReference type="RefSeq" id="WP_336587952.1">
    <property type="nucleotide sequence ID" value="NZ_JBBAXC010000013.1"/>
</dbReference>
<keyword evidence="9 17" id="KW-0418">Kinase</keyword>
<dbReference type="EMBL" id="JBBAXC010000013">
    <property type="protein sequence ID" value="MEI5908504.1"/>
    <property type="molecule type" value="Genomic_DNA"/>
</dbReference>
<accession>A0ABU8HH63</accession>
<feature type="domain" description="HAMP" evidence="16">
    <location>
        <begin position="191"/>
        <end position="243"/>
    </location>
</feature>
<evidence type="ECO:0000256" key="13">
    <source>
        <dbReference type="ARBA" id="ARBA00023136"/>
    </source>
</evidence>
<evidence type="ECO:0000256" key="8">
    <source>
        <dbReference type="ARBA" id="ARBA00022741"/>
    </source>
</evidence>
<keyword evidence="7 14" id="KW-0812">Transmembrane</keyword>
<reference evidence="17 18" key="1">
    <citation type="journal article" date="2018" name="J. Microbiol.">
        <title>Bacillus spongiae sp. nov., isolated from sponge of Jeju Island.</title>
        <authorList>
            <person name="Lee G.E."/>
            <person name="Im W.T."/>
            <person name="Park J.S."/>
        </authorList>
    </citation>
    <scope>NUCLEOTIDE SEQUENCE [LARGE SCALE GENOMIC DNA]</scope>
    <source>
        <strain evidence="17 18">135PIL107-10</strain>
    </source>
</reference>
<dbReference type="SUPFAM" id="SSF55874">
    <property type="entry name" value="ATPase domain of HSP90 chaperone/DNA topoisomerase II/histidine kinase"/>
    <property type="match status" value="1"/>
</dbReference>
<feature type="transmembrane region" description="Helical" evidence="14">
    <location>
        <begin position="12"/>
        <end position="34"/>
    </location>
</feature>
<gene>
    <name evidence="17" type="ORF">WAK64_15765</name>
</gene>
<keyword evidence="13 14" id="KW-0472">Membrane</keyword>
<evidence type="ECO:0000313" key="17">
    <source>
        <dbReference type="EMBL" id="MEI5908504.1"/>
    </source>
</evidence>
<evidence type="ECO:0000313" key="18">
    <source>
        <dbReference type="Proteomes" id="UP001312865"/>
    </source>
</evidence>
<keyword evidence="12" id="KW-0902">Two-component regulatory system</keyword>
<keyword evidence="10" id="KW-0067">ATP-binding</keyword>
<dbReference type="InterPro" id="IPR036097">
    <property type="entry name" value="HisK_dim/P_sf"/>
</dbReference>
<comment type="caution">
    <text evidence="17">The sequence shown here is derived from an EMBL/GenBank/DDBJ whole genome shotgun (WGS) entry which is preliminary data.</text>
</comment>
<evidence type="ECO:0000256" key="4">
    <source>
        <dbReference type="ARBA" id="ARBA00022475"/>
    </source>
</evidence>
<evidence type="ECO:0000256" key="9">
    <source>
        <dbReference type="ARBA" id="ARBA00022777"/>
    </source>
</evidence>
<dbReference type="GO" id="GO:0016301">
    <property type="term" value="F:kinase activity"/>
    <property type="evidence" value="ECO:0007669"/>
    <property type="project" value="UniProtKB-KW"/>
</dbReference>
<comment type="subcellular location">
    <subcellularLocation>
        <location evidence="2">Cell membrane</location>
        <topology evidence="2">Multi-pass membrane protein</topology>
    </subcellularLocation>
</comment>
<dbReference type="Pfam" id="PF00672">
    <property type="entry name" value="HAMP"/>
    <property type="match status" value="1"/>
</dbReference>
<dbReference type="Pfam" id="PF00512">
    <property type="entry name" value="HisKA"/>
    <property type="match status" value="1"/>
</dbReference>
<dbReference type="Pfam" id="PF02518">
    <property type="entry name" value="HATPase_c"/>
    <property type="match status" value="1"/>
</dbReference>
<dbReference type="InterPro" id="IPR003660">
    <property type="entry name" value="HAMP_dom"/>
</dbReference>
<dbReference type="CDD" id="cd06225">
    <property type="entry name" value="HAMP"/>
    <property type="match status" value="1"/>
</dbReference>
<dbReference type="PROSITE" id="PS50109">
    <property type="entry name" value="HIS_KIN"/>
    <property type="match status" value="1"/>
</dbReference>
<dbReference type="SUPFAM" id="SSF47384">
    <property type="entry name" value="Homodimeric domain of signal transducing histidine kinase"/>
    <property type="match status" value="1"/>
</dbReference>
<dbReference type="SMART" id="SM00304">
    <property type="entry name" value="HAMP"/>
    <property type="match status" value="1"/>
</dbReference>
<keyword evidence="5" id="KW-0597">Phosphoprotein</keyword>
<dbReference type="SUPFAM" id="SSF158472">
    <property type="entry name" value="HAMP domain-like"/>
    <property type="match status" value="1"/>
</dbReference>
<dbReference type="Proteomes" id="UP001312865">
    <property type="component" value="Unassembled WGS sequence"/>
</dbReference>
<dbReference type="Gene3D" id="3.30.565.10">
    <property type="entry name" value="Histidine kinase-like ATPase, C-terminal domain"/>
    <property type="match status" value="1"/>
</dbReference>
<evidence type="ECO:0000256" key="7">
    <source>
        <dbReference type="ARBA" id="ARBA00022692"/>
    </source>
</evidence>
<dbReference type="InterPro" id="IPR003661">
    <property type="entry name" value="HisK_dim/P_dom"/>
</dbReference>
<dbReference type="PANTHER" id="PTHR45528">
    <property type="entry name" value="SENSOR HISTIDINE KINASE CPXA"/>
    <property type="match status" value="1"/>
</dbReference>
<dbReference type="InterPro" id="IPR005467">
    <property type="entry name" value="His_kinase_dom"/>
</dbReference>
<dbReference type="InterPro" id="IPR003594">
    <property type="entry name" value="HATPase_dom"/>
</dbReference>
<evidence type="ECO:0000256" key="11">
    <source>
        <dbReference type="ARBA" id="ARBA00022989"/>
    </source>
</evidence>
<evidence type="ECO:0000256" key="14">
    <source>
        <dbReference type="SAM" id="Phobius"/>
    </source>
</evidence>
<evidence type="ECO:0000256" key="2">
    <source>
        <dbReference type="ARBA" id="ARBA00004651"/>
    </source>
</evidence>
<dbReference type="InterPro" id="IPR036890">
    <property type="entry name" value="HATPase_C_sf"/>
</dbReference>
<protein>
    <recommendedName>
        <fullName evidence="3">histidine kinase</fullName>
        <ecNumber evidence="3">2.7.13.3</ecNumber>
    </recommendedName>
</protein>
<comment type="catalytic activity">
    <reaction evidence="1">
        <text>ATP + protein L-histidine = ADP + protein N-phospho-L-histidine.</text>
        <dbReference type="EC" id="2.7.13.3"/>
    </reaction>
</comment>
<dbReference type="Gene3D" id="6.10.340.10">
    <property type="match status" value="1"/>
</dbReference>
<evidence type="ECO:0000259" key="15">
    <source>
        <dbReference type="PROSITE" id="PS50109"/>
    </source>
</evidence>
<dbReference type="PROSITE" id="PS50885">
    <property type="entry name" value="HAMP"/>
    <property type="match status" value="1"/>
</dbReference>
<proteinExistence type="predicted"/>
<dbReference type="Gene3D" id="1.10.287.130">
    <property type="match status" value="1"/>
</dbReference>
<keyword evidence="11 14" id="KW-1133">Transmembrane helix</keyword>
<evidence type="ECO:0000256" key="12">
    <source>
        <dbReference type="ARBA" id="ARBA00023012"/>
    </source>
</evidence>
<dbReference type="PANTHER" id="PTHR45528:SF9">
    <property type="entry name" value="SENSOR HISTIDINE KINASE YBDK"/>
    <property type="match status" value="1"/>
</dbReference>
<evidence type="ECO:0000256" key="10">
    <source>
        <dbReference type="ARBA" id="ARBA00022840"/>
    </source>
</evidence>
<dbReference type="EC" id="2.7.13.3" evidence="3"/>
<evidence type="ECO:0000256" key="1">
    <source>
        <dbReference type="ARBA" id="ARBA00000085"/>
    </source>
</evidence>
<name>A0ABU8HH63_9BACI</name>
<keyword evidence="8" id="KW-0547">Nucleotide-binding</keyword>
<evidence type="ECO:0000256" key="6">
    <source>
        <dbReference type="ARBA" id="ARBA00022679"/>
    </source>
</evidence>
<evidence type="ECO:0000256" key="5">
    <source>
        <dbReference type="ARBA" id="ARBA00022553"/>
    </source>
</evidence>
<dbReference type="SMART" id="SM00387">
    <property type="entry name" value="HATPase_c"/>
    <property type="match status" value="1"/>
</dbReference>
<keyword evidence="18" id="KW-1185">Reference proteome</keyword>
<keyword evidence="4" id="KW-1003">Cell membrane</keyword>
<feature type="domain" description="Histidine kinase" evidence="15">
    <location>
        <begin position="258"/>
        <end position="451"/>
    </location>
</feature>
<dbReference type="InterPro" id="IPR050398">
    <property type="entry name" value="HssS/ArlS-like"/>
</dbReference>
<evidence type="ECO:0000256" key="3">
    <source>
        <dbReference type="ARBA" id="ARBA00012438"/>
    </source>
</evidence>